<feature type="compositionally biased region" description="Low complexity" evidence="1">
    <location>
        <begin position="15"/>
        <end position="33"/>
    </location>
</feature>
<dbReference type="KEGG" id="kpin:30168940"/>
<evidence type="ECO:0000313" key="4">
    <source>
        <dbReference type="Proteomes" id="UP000094020"/>
    </source>
</evidence>
<dbReference type="AlphaFoldDB" id="A0A1B9ID80"/>
<dbReference type="EMBL" id="CP144519">
    <property type="protein sequence ID" value="WWC66849.1"/>
    <property type="molecule type" value="Genomic_DNA"/>
</dbReference>
<protein>
    <submittedName>
        <fullName evidence="2">Uncharacterized protein</fullName>
    </submittedName>
</protein>
<dbReference type="Proteomes" id="UP000094020">
    <property type="component" value="Chromosome 1"/>
</dbReference>
<feature type="compositionally biased region" description="Acidic residues" evidence="1">
    <location>
        <begin position="402"/>
        <end position="415"/>
    </location>
</feature>
<feature type="compositionally biased region" description="Basic and acidic residues" evidence="1">
    <location>
        <begin position="68"/>
        <end position="78"/>
    </location>
</feature>
<keyword evidence="4" id="KW-1185">Reference proteome</keyword>
<dbReference type="GeneID" id="30168940"/>
<evidence type="ECO:0000313" key="2">
    <source>
        <dbReference type="EMBL" id="OCF53270.1"/>
    </source>
</evidence>
<name>A0A1B9ID80_9TREE</name>
<reference evidence="3" key="2">
    <citation type="submission" date="2013-07" db="EMBL/GenBank/DDBJ databases">
        <authorList>
            <consortium name="The Broad Institute Genome Sequencing Platform"/>
            <person name="Cuomo C."/>
            <person name="Litvintseva A."/>
            <person name="Chen Y."/>
            <person name="Heitman J."/>
            <person name="Sun S."/>
            <person name="Springer D."/>
            <person name="Dromer F."/>
            <person name="Young S.K."/>
            <person name="Zeng Q."/>
            <person name="Gargeya S."/>
            <person name="Fitzgerald M."/>
            <person name="Abouelleil A."/>
            <person name="Alvarado L."/>
            <person name="Berlin A.M."/>
            <person name="Chapman S.B."/>
            <person name="Dewar J."/>
            <person name="Goldberg J."/>
            <person name="Griggs A."/>
            <person name="Gujja S."/>
            <person name="Hansen M."/>
            <person name="Howarth C."/>
            <person name="Imamovic A."/>
            <person name="Larimer J."/>
            <person name="McCowan C."/>
            <person name="Murphy C."/>
            <person name="Pearson M."/>
            <person name="Priest M."/>
            <person name="Roberts A."/>
            <person name="Saif S."/>
            <person name="Shea T."/>
            <person name="Sykes S."/>
            <person name="Wortman J."/>
            <person name="Nusbaum C."/>
            <person name="Birren B."/>
        </authorList>
    </citation>
    <scope>NUCLEOTIDE SEQUENCE</scope>
    <source>
        <strain evidence="3">CBS 10737</strain>
    </source>
</reference>
<dbReference type="EMBL" id="KI894007">
    <property type="protein sequence ID" value="OCF53270.1"/>
    <property type="molecule type" value="Genomic_DNA"/>
</dbReference>
<accession>A0A1B9ID80</accession>
<reference evidence="2" key="1">
    <citation type="submission" date="2013-07" db="EMBL/GenBank/DDBJ databases">
        <title>The Genome Sequence of Cryptococcus pinus CBS10737.</title>
        <authorList>
            <consortium name="The Broad Institute Genome Sequencing Platform"/>
            <person name="Cuomo C."/>
            <person name="Litvintseva A."/>
            <person name="Chen Y."/>
            <person name="Heitman J."/>
            <person name="Sun S."/>
            <person name="Springer D."/>
            <person name="Dromer F."/>
            <person name="Young S.K."/>
            <person name="Zeng Q."/>
            <person name="Gargeya S."/>
            <person name="Fitzgerald M."/>
            <person name="Abouelleil A."/>
            <person name="Alvarado L."/>
            <person name="Berlin A.M."/>
            <person name="Chapman S.B."/>
            <person name="Dewar J."/>
            <person name="Goldberg J."/>
            <person name="Griggs A."/>
            <person name="Gujja S."/>
            <person name="Hansen M."/>
            <person name="Howarth C."/>
            <person name="Imamovic A."/>
            <person name="Larimer J."/>
            <person name="McCowan C."/>
            <person name="Murphy C."/>
            <person name="Pearson M."/>
            <person name="Priest M."/>
            <person name="Roberts A."/>
            <person name="Saif S."/>
            <person name="Shea T."/>
            <person name="Sykes S."/>
            <person name="Wortman J."/>
            <person name="Nusbaum C."/>
            <person name="Birren B."/>
        </authorList>
    </citation>
    <scope>NUCLEOTIDE SEQUENCE [LARGE SCALE GENOMIC DNA]</scope>
    <source>
        <strain evidence="2">CBS 10737</strain>
    </source>
</reference>
<dbReference type="RefSeq" id="XP_019014489.1">
    <property type="nucleotide sequence ID" value="XM_019152351.1"/>
</dbReference>
<feature type="region of interest" description="Disordered" evidence="1">
    <location>
        <begin position="1"/>
        <end position="118"/>
    </location>
</feature>
<evidence type="ECO:0000256" key="1">
    <source>
        <dbReference type="SAM" id="MobiDB-lite"/>
    </source>
</evidence>
<gene>
    <name evidence="2" type="ORF">I206_00571</name>
    <name evidence="3" type="ORF">I206_100756</name>
</gene>
<feature type="compositionally biased region" description="Basic and acidic residues" evidence="1">
    <location>
        <begin position="324"/>
        <end position="371"/>
    </location>
</feature>
<organism evidence="2">
    <name type="scientific">Kwoniella pini CBS 10737</name>
    <dbReference type="NCBI Taxonomy" id="1296096"/>
    <lineage>
        <taxon>Eukaryota</taxon>
        <taxon>Fungi</taxon>
        <taxon>Dikarya</taxon>
        <taxon>Basidiomycota</taxon>
        <taxon>Agaricomycotina</taxon>
        <taxon>Tremellomycetes</taxon>
        <taxon>Tremellales</taxon>
        <taxon>Cryptococcaceae</taxon>
        <taxon>Kwoniella</taxon>
    </lineage>
</organism>
<dbReference type="OrthoDB" id="10618152at2759"/>
<feature type="region of interest" description="Disordered" evidence="1">
    <location>
        <begin position="294"/>
        <end position="442"/>
    </location>
</feature>
<sequence>MSKRTRTSRRQTFNPSSLSPIPSPSSSSVSPIIQTPHEITSTVAYQRTRDLDELHISNTPTKRRKTSHLSDIRTKEGHPTTPLLYNKKTRASSPYHARTSTSKSNSASTGSKKKPQMSSIISLIRGHEPKIRTFSRSVNTCIEDQTPSDQDAEFILPRVDFIPKTPVKKSKVKINLSAQMKLDLLEEAMDFVYENLDFEALSSKYGMPKPFLKDQFKSYAGHPKDLTHTNLRKSVLDIHKMDLSFLAPNLDHLGLMGPVGKSKIHGRGDIIEHGLSSAQRVSLQVENVFGIDSRGGEMKNMQKRSSTNGLAKIGRDPLSTTVELRSKVANDAEIHQQEDTDGQEKERKELKDGQKDRLDEVEIKSLQIEDMKGDEEEIERHSDYHSEQDEEGLVSEHGNLESDSEEEEEIEEIEPWDNHRGKVAKESVVVGQEDPEGDVLMN</sequence>
<evidence type="ECO:0000313" key="3">
    <source>
        <dbReference type="EMBL" id="WWC66849.1"/>
    </source>
</evidence>
<feature type="compositionally biased region" description="Basic and acidic residues" evidence="1">
    <location>
        <begin position="416"/>
        <end position="425"/>
    </location>
</feature>
<feature type="compositionally biased region" description="Low complexity" evidence="1">
    <location>
        <begin position="99"/>
        <end position="110"/>
    </location>
</feature>
<reference evidence="3" key="4">
    <citation type="submission" date="2024-02" db="EMBL/GenBank/DDBJ databases">
        <title>Comparative genomics of Cryptococcus and Kwoniella reveals pathogenesis evolution and contrasting modes of karyotype evolution via chromosome fusion or intercentromeric recombination.</title>
        <authorList>
            <person name="Coelho M.A."/>
            <person name="David-Palma M."/>
            <person name="Shea T."/>
            <person name="Bowers K."/>
            <person name="McGinley-Smith S."/>
            <person name="Mohammad A.W."/>
            <person name="Gnirke A."/>
            <person name="Yurkov A.M."/>
            <person name="Nowrousian M."/>
            <person name="Sun S."/>
            <person name="Cuomo C.A."/>
            <person name="Heitman J."/>
        </authorList>
    </citation>
    <scope>NUCLEOTIDE SEQUENCE</scope>
    <source>
        <strain evidence="3">CBS 10737</strain>
    </source>
</reference>
<feature type="compositionally biased region" description="Basic and acidic residues" evidence="1">
    <location>
        <begin position="378"/>
        <end position="387"/>
    </location>
</feature>
<proteinExistence type="predicted"/>
<feature type="compositionally biased region" description="Acidic residues" evidence="1">
    <location>
        <begin position="433"/>
        <end position="442"/>
    </location>
</feature>
<reference evidence="2" key="3">
    <citation type="submission" date="2016-07" db="EMBL/GenBank/DDBJ databases">
        <title>Evolution of pathogenesis and genome organization in the Tremellales.</title>
        <authorList>
            <person name="Cuomo C."/>
            <person name="Litvintseva A."/>
            <person name="Heitman J."/>
            <person name="Chen Y."/>
            <person name="Sun S."/>
            <person name="Springer D."/>
            <person name="Dromer F."/>
            <person name="Young S."/>
            <person name="Zeng Q."/>
            <person name="Chapman S."/>
            <person name="Gujja S."/>
            <person name="Saif S."/>
            <person name="Birren B."/>
        </authorList>
    </citation>
    <scope>NUCLEOTIDE SEQUENCE</scope>
    <source>
        <strain evidence="2">CBS 10737</strain>
    </source>
</reference>